<proteinExistence type="predicted"/>
<dbReference type="EMBL" id="BAABKI010000028">
    <property type="protein sequence ID" value="GAA5178482.1"/>
    <property type="molecule type" value="Genomic_DNA"/>
</dbReference>
<evidence type="ECO:0000313" key="11">
    <source>
        <dbReference type="Proteomes" id="UP001500074"/>
    </source>
</evidence>
<feature type="domain" description="ABC transporter" evidence="8">
    <location>
        <begin position="365"/>
        <end position="602"/>
    </location>
</feature>
<dbReference type="Gene3D" id="3.40.50.300">
    <property type="entry name" value="P-loop containing nucleotide triphosphate hydrolases"/>
    <property type="match status" value="1"/>
</dbReference>
<dbReference type="PANTHER" id="PTHR24221:SF654">
    <property type="entry name" value="ATP-BINDING CASSETTE SUB-FAMILY B MEMBER 6"/>
    <property type="match status" value="1"/>
</dbReference>
<evidence type="ECO:0000256" key="5">
    <source>
        <dbReference type="ARBA" id="ARBA00022989"/>
    </source>
</evidence>
<reference evidence="11" key="1">
    <citation type="journal article" date="2019" name="Int. J. Syst. Evol. Microbiol.">
        <title>The Global Catalogue of Microorganisms (GCM) 10K type strain sequencing project: providing services to taxonomists for standard genome sequencing and annotation.</title>
        <authorList>
            <consortium name="The Broad Institute Genomics Platform"/>
            <consortium name="The Broad Institute Genome Sequencing Center for Infectious Disease"/>
            <person name="Wu L."/>
            <person name="Ma J."/>
        </authorList>
    </citation>
    <scope>NUCLEOTIDE SEQUENCE [LARGE SCALE GENOMIC DNA]</scope>
    <source>
        <strain evidence="11">JCM 18472</strain>
    </source>
</reference>
<evidence type="ECO:0000256" key="1">
    <source>
        <dbReference type="ARBA" id="ARBA00004651"/>
    </source>
</evidence>
<keyword evidence="5 7" id="KW-1133">Transmembrane helix</keyword>
<keyword evidence="2 7" id="KW-0812">Transmembrane</keyword>
<feature type="domain" description="ABC transmembrane type-1" evidence="9">
    <location>
        <begin position="40"/>
        <end position="299"/>
    </location>
</feature>
<dbReference type="InterPro" id="IPR036640">
    <property type="entry name" value="ABC1_TM_sf"/>
</dbReference>
<feature type="transmembrane region" description="Helical" evidence="7">
    <location>
        <begin position="75"/>
        <end position="104"/>
    </location>
</feature>
<dbReference type="PROSITE" id="PS00211">
    <property type="entry name" value="ABC_TRANSPORTER_1"/>
    <property type="match status" value="1"/>
</dbReference>
<dbReference type="Gene3D" id="1.20.1560.10">
    <property type="entry name" value="ABC transporter type 1, transmembrane domain"/>
    <property type="match status" value="1"/>
</dbReference>
<feature type="transmembrane region" description="Helical" evidence="7">
    <location>
        <begin position="266"/>
        <end position="284"/>
    </location>
</feature>
<evidence type="ECO:0000259" key="9">
    <source>
        <dbReference type="PROSITE" id="PS50929"/>
    </source>
</evidence>
<dbReference type="RefSeq" id="WP_031383465.1">
    <property type="nucleotide sequence ID" value="NZ_BAABKI010000028.1"/>
</dbReference>
<evidence type="ECO:0000256" key="2">
    <source>
        <dbReference type="ARBA" id="ARBA00022692"/>
    </source>
</evidence>
<organism evidence="10 11">
    <name type="scientific">Modicisalibacter zincidurans</name>
    <dbReference type="NCBI Taxonomy" id="1178777"/>
    <lineage>
        <taxon>Bacteria</taxon>
        <taxon>Pseudomonadati</taxon>
        <taxon>Pseudomonadota</taxon>
        <taxon>Gammaproteobacteria</taxon>
        <taxon>Oceanospirillales</taxon>
        <taxon>Halomonadaceae</taxon>
        <taxon>Modicisalibacter</taxon>
    </lineage>
</organism>
<evidence type="ECO:0000256" key="7">
    <source>
        <dbReference type="SAM" id="Phobius"/>
    </source>
</evidence>
<evidence type="ECO:0000313" key="10">
    <source>
        <dbReference type="EMBL" id="GAA5178482.1"/>
    </source>
</evidence>
<comment type="subcellular location">
    <subcellularLocation>
        <location evidence="1">Cell membrane</location>
        <topology evidence="1">Multi-pass membrane protein</topology>
    </subcellularLocation>
</comment>
<dbReference type="InterPro" id="IPR017871">
    <property type="entry name" value="ABC_transporter-like_CS"/>
</dbReference>
<feature type="transmembrane region" description="Helical" evidence="7">
    <location>
        <begin position="181"/>
        <end position="198"/>
    </location>
</feature>
<dbReference type="InterPro" id="IPR003439">
    <property type="entry name" value="ABC_transporter-like_ATP-bd"/>
</dbReference>
<sequence length="603" mass="66397">MLQNMKELYLLLTSEQRKKLLYLQVLVIVMSFAEMASVLAIGPFMALVGDMSQLQGNGLPAKLYQLSGLSSPETFLFWVGVGVLTILLLAALFSMYTVWCLALYSTHVGAELSSRLFRHYMYQPWLFHAGNSSSHLTNQIAQESLRVTNYIINPLMQMNAKLVLVLMLMLAMFFYNPMVAVAGVLLFGTAYLLLYRIVRRRLVENGKRVSRQQTLRFKLMGEGFGGIKDTLLLGRQALFVERFVDASESFAQSHGTTLALSQVPRYAIEAIAFSAVVFLVLYLLTSHQGSLGSILPMLSIYALAGFKLLPAFQKIYASVSSIRGNMAAFESIRDGMYAGTQDYSQAPAEKSSTANLKRLAPRQSITLDDIVFAYPGKKEPALHGLNLTIPARKVVGLVGASGSGKSTTIDVLLGLVTPQQGNVLIDGKPLQEKDKRAWQNILGFVPQSIFLSDASIRENIAFGLPPEEIDEARVEQAASMAHLDELLVDLPDGLDTFVGERGVQLSGGQRQRIGIARALYGNAEVLVLDEATSALDGITEKLIMDAIHDFSGSKTIVMIAHRLATVKQCDKVYLISHGKVIDQGSYEDLVRRNDVFKRMAEHA</sequence>
<dbReference type="InterPro" id="IPR011527">
    <property type="entry name" value="ABC1_TM_dom"/>
</dbReference>
<protein>
    <submittedName>
        <fullName evidence="10">ABC transporter ATP-binding protein</fullName>
    </submittedName>
</protein>
<name>A0ABP9RJU9_9GAMM</name>
<dbReference type="PROSITE" id="PS50929">
    <property type="entry name" value="ABC_TM1F"/>
    <property type="match status" value="1"/>
</dbReference>
<dbReference type="SUPFAM" id="SSF52540">
    <property type="entry name" value="P-loop containing nucleoside triphosphate hydrolases"/>
    <property type="match status" value="1"/>
</dbReference>
<comment type="caution">
    <text evidence="10">The sequence shown here is derived from an EMBL/GenBank/DDBJ whole genome shotgun (WGS) entry which is preliminary data.</text>
</comment>
<dbReference type="PROSITE" id="PS50893">
    <property type="entry name" value="ABC_TRANSPORTER_2"/>
    <property type="match status" value="1"/>
</dbReference>
<feature type="transmembrane region" description="Helical" evidence="7">
    <location>
        <begin position="21"/>
        <end position="46"/>
    </location>
</feature>
<gene>
    <name evidence="10" type="ORF">GCM10023342_29090</name>
</gene>
<dbReference type="Pfam" id="PF00664">
    <property type="entry name" value="ABC_membrane"/>
    <property type="match status" value="1"/>
</dbReference>
<dbReference type="InterPro" id="IPR003593">
    <property type="entry name" value="AAA+_ATPase"/>
</dbReference>
<dbReference type="InterPro" id="IPR039421">
    <property type="entry name" value="Type_1_exporter"/>
</dbReference>
<dbReference type="PANTHER" id="PTHR24221">
    <property type="entry name" value="ATP-BINDING CASSETTE SUB-FAMILY B"/>
    <property type="match status" value="1"/>
</dbReference>
<dbReference type="SMART" id="SM00382">
    <property type="entry name" value="AAA"/>
    <property type="match status" value="1"/>
</dbReference>
<dbReference type="InterPro" id="IPR027417">
    <property type="entry name" value="P-loop_NTPase"/>
</dbReference>
<dbReference type="SUPFAM" id="SSF90123">
    <property type="entry name" value="ABC transporter transmembrane region"/>
    <property type="match status" value="1"/>
</dbReference>
<dbReference type="GO" id="GO:0005524">
    <property type="term" value="F:ATP binding"/>
    <property type="evidence" value="ECO:0007669"/>
    <property type="project" value="UniProtKB-KW"/>
</dbReference>
<dbReference type="Proteomes" id="UP001500074">
    <property type="component" value="Unassembled WGS sequence"/>
</dbReference>
<evidence type="ECO:0000256" key="6">
    <source>
        <dbReference type="ARBA" id="ARBA00023136"/>
    </source>
</evidence>
<dbReference type="Pfam" id="PF00005">
    <property type="entry name" value="ABC_tran"/>
    <property type="match status" value="1"/>
</dbReference>
<keyword evidence="11" id="KW-1185">Reference proteome</keyword>
<evidence type="ECO:0000256" key="4">
    <source>
        <dbReference type="ARBA" id="ARBA00022840"/>
    </source>
</evidence>
<feature type="transmembrane region" description="Helical" evidence="7">
    <location>
        <begin position="158"/>
        <end position="175"/>
    </location>
</feature>
<evidence type="ECO:0000256" key="3">
    <source>
        <dbReference type="ARBA" id="ARBA00022741"/>
    </source>
</evidence>
<keyword evidence="3" id="KW-0547">Nucleotide-binding</keyword>
<evidence type="ECO:0000259" key="8">
    <source>
        <dbReference type="PROSITE" id="PS50893"/>
    </source>
</evidence>
<accession>A0ABP9RJU9</accession>
<keyword evidence="6 7" id="KW-0472">Membrane</keyword>
<keyword evidence="4 10" id="KW-0067">ATP-binding</keyword>